<comment type="caution">
    <text evidence="1">The sequence shown here is derived from an EMBL/GenBank/DDBJ whole genome shotgun (WGS) entry which is preliminary data.</text>
</comment>
<name>A0ACB9D1B5_CICIN</name>
<keyword evidence="2" id="KW-1185">Reference proteome</keyword>
<protein>
    <submittedName>
        <fullName evidence="1">Uncharacterized protein</fullName>
    </submittedName>
</protein>
<dbReference type="Proteomes" id="UP001055811">
    <property type="component" value="Linkage Group LG05"/>
</dbReference>
<evidence type="ECO:0000313" key="2">
    <source>
        <dbReference type="Proteomes" id="UP001055811"/>
    </source>
</evidence>
<evidence type="ECO:0000313" key="1">
    <source>
        <dbReference type="EMBL" id="KAI3740357.1"/>
    </source>
</evidence>
<sequence>MKDVKLWRSFLRAPVKITVTLENGDIIEKPLEEYLDAEFDIVDRDEKALATITMALSPDIAQGFREYTIVKSLWEALIEVYEGNDDMKQSRQDMLRQKFNMFNHMIGETLEIQLQRFITLNNEMATARIVLSKAEVNKKLLNSLPKSWDMNVAVIKKTRDLGKLSLSEVMAIIKACDIDDKKTEINHVSSYQTANLGISTNSAFSAIYAKVPTQQASSSSSTPLASSVPPVPTSAASSPVLPKGAKENLGMMACLLNCYNALVAGELVQPMMVVDLNQVNPDDLEEMDISWHIAMAVFRAKRFT</sequence>
<reference evidence="2" key="1">
    <citation type="journal article" date="2022" name="Mol. Ecol. Resour.">
        <title>The genomes of chicory, endive, great burdock and yacon provide insights into Asteraceae palaeo-polyploidization history and plant inulin production.</title>
        <authorList>
            <person name="Fan W."/>
            <person name="Wang S."/>
            <person name="Wang H."/>
            <person name="Wang A."/>
            <person name="Jiang F."/>
            <person name="Liu H."/>
            <person name="Zhao H."/>
            <person name="Xu D."/>
            <person name="Zhang Y."/>
        </authorList>
    </citation>
    <scope>NUCLEOTIDE SEQUENCE [LARGE SCALE GENOMIC DNA]</scope>
    <source>
        <strain evidence="2">cv. Punajuju</strain>
    </source>
</reference>
<accession>A0ACB9D1B5</accession>
<gene>
    <name evidence="1" type="ORF">L2E82_30785</name>
</gene>
<proteinExistence type="predicted"/>
<reference evidence="1 2" key="2">
    <citation type="journal article" date="2022" name="Mol. Ecol. Resour.">
        <title>The genomes of chicory, endive, great burdock and yacon provide insights into Asteraceae paleo-polyploidization history and plant inulin production.</title>
        <authorList>
            <person name="Fan W."/>
            <person name="Wang S."/>
            <person name="Wang H."/>
            <person name="Wang A."/>
            <person name="Jiang F."/>
            <person name="Liu H."/>
            <person name="Zhao H."/>
            <person name="Xu D."/>
            <person name="Zhang Y."/>
        </authorList>
    </citation>
    <scope>NUCLEOTIDE SEQUENCE [LARGE SCALE GENOMIC DNA]</scope>
    <source>
        <strain evidence="2">cv. Punajuju</strain>
        <tissue evidence="1">Leaves</tissue>
    </source>
</reference>
<organism evidence="1 2">
    <name type="scientific">Cichorium intybus</name>
    <name type="common">Chicory</name>
    <dbReference type="NCBI Taxonomy" id="13427"/>
    <lineage>
        <taxon>Eukaryota</taxon>
        <taxon>Viridiplantae</taxon>
        <taxon>Streptophyta</taxon>
        <taxon>Embryophyta</taxon>
        <taxon>Tracheophyta</taxon>
        <taxon>Spermatophyta</taxon>
        <taxon>Magnoliopsida</taxon>
        <taxon>eudicotyledons</taxon>
        <taxon>Gunneridae</taxon>
        <taxon>Pentapetalae</taxon>
        <taxon>asterids</taxon>
        <taxon>campanulids</taxon>
        <taxon>Asterales</taxon>
        <taxon>Asteraceae</taxon>
        <taxon>Cichorioideae</taxon>
        <taxon>Cichorieae</taxon>
        <taxon>Cichoriinae</taxon>
        <taxon>Cichorium</taxon>
    </lineage>
</organism>
<dbReference type="EMBL" id="CM042013">
    <property type="protein sequence ID" value="KAI3740357.1"/>
    <property type="molecule type" value="Genomic_DNA"/>
</dbReference>